<keyword evidence="4" id="KW-0560">Oxidoreductase</keyword>
<dbReference type="GeneID" id="63800311"/>
<dbReference type="AlphaFoldDB" id="A0A1Y1W8F5"/>
<dbReference type="PANTHER" id="PTHR44085">
    <property type="entry name" value="SEPIAPTERIN REDUCTASE"/>
    <property type="match status" value="1"/>
</dbReference>
<name>A0A1Y1W8F5_9FUNG</name>
<dbReference type="EMBL" id="MCFD01000007">
    <property type="protein sequence ID" value="ORX69454.1"/>
    <property type="molecule type" value="Genomic_DNA"/>
</dbReference>
<sequence length="270" mass="29200">MTLINHIFVVTGAGRGLGRAIAQTLAARSSEAETRHIVLVGRNRRDLESASSECISSTTRTYIIADFELSEPSDSWASVVLDKVGAIAQEATGPLRLTLVNNAGTLGDLSKHVVDYSAAEISEYATINFVSFSVLTGRFLGFAKKQNAERICVVNVSSLLAIMGFSNWGLYAAIKAARDQLLKVAALESQGDQRVKLLSYAPGPLDNDMQEVVRTTVGDPEQKQIYGDLHKEKKLVGMAVTAGIMCDLLDKWEFESGAHIDIYDVVPPPA</sequence>
<dbReference type="OrthoDB" id="153074at2759"/>
<dbReference type="InterPro" id="IPR002347">
    <property type="entry name" value="SDR_fam"/>
</dbReference>
<dbReference type="GO" id="GO:0005737">
    <property type="term" value="C:cytoplasm"/>
    <property type="evidence" value="ECO:0007669"/>
    <property type="project" value="UniProtKB-SubCell"/>
</dbReference>
<dbReference type="SUPFAM" id="SSF51735">
    <property type="entry name" value="NAD(P)-binding Rossmann-fold domains"/>
    <property type="match status" value="1"/>
</dbReference>
<evidence type="ECO:0000256" key="2">
    <source>
        <dbReference type="ARBA" id="ARBA00022490"/>
    </source>
</evidence>
<keyword evidence="6" id="KW-1185">Reference proteome</keyword>
<dbReference type="GO" id="GO:0006729">
    <property type="term" value="P:tetrahydrobiopterin biosynthetic process"/>
    <property type="evidence" value="ECO:0007669"/>
    <property type="project" value="TreeGrafter"/>
</dbReference>
<comment type="caution">
    <text evidence="5">The sequence shown here is derived from an EMBL/GenBank/DDBJ whole genome shotgun (WGS) entry which is preliminary data.</text>
</comment>
<reference evidence="5 6" key="1">
    <citation type="submission" date="2016-07" db="EMBL/GenBank/DDBJ databases">
        <title>Pervasive Adenine N6-methylation of Active Genes in Fungi.</title>
        <authorList>
            <consortium name="DOE Joint Genome Institute"/>
            <person name="Mondo S.J."/>
            <person name="Dannebaum R.O."/>
            <person name="Kuo R.C."/>
            <person name="Labutti K."/>
            <person name="Haridas S."/>
            <person name="Kuo A."/>
            <person name="Salamov A."/>
            <person name="Ahrendt S.R."/>
            <person name="Lipzen A."/>
            <person name="Sullivan W."/>
            <person name="Andreopoulos W.B."/>
            <person name="Clum A."/>
            <person name="Lindquist E."/>
            <person name="Daum C."/>
            <person name="Ramamoorthy G.K."/>
            <person name="Gryganskyi A."/>
            <person name="Culley D."/>
            <person name="Magnuson J.K."/>
            <person name="James T.Y."/>
            <person name="O'Malley M.A."/>
            <person name="Stajich J.E."/>
            <person name="Spatafora J.W."/>
            <person name="Visel A."/>
            <person name="Grigoriev I.V."/>
        </authorList>
    </citation>
    <scope>NUCLEOTIDE SEQUENCE [LARGE SCALE GENOMIC DNA]</scope>
    <source>
        <strain evidence="5 6">ATCC 12442</strain>
    </source>
</reference>
<gene>
    <name evidence="5" type="ORF">DL89DRAFT_161091</name>
</gene>
<organism evidence="5 6">
    <name type="scientific">Linderina pennispora</name>
    <dbReference type="NCBI Taxonomy" id="61395"/>
    <lineage>
        <taxon>Eukaryota</taxon>
        <taxon>Fungi</taxon>
        <taxon>Fungi incertae sedis</taxon>
        <taxon>Zoopagomycota</taxon>
        <taxon>Kickxellomycotina</taxon>
        <taxon>Kickxellomycetes</taxon>
        <taxon>Kickxellales</taxon>
        <taxon>Kickxellaceae</taxon>
        <taxon>Linderina</taxon>
    </lineage>
</organism>
<evidence type="ECO:0000256" key="4">
    <source>
        <dbReference type="ARBA" id="ARBA00023002"/>
    </source>
</evidence>
<keyword evidence="2" id="KW-0963">Cytoplasm</keyword>
<evidence type="ECO:0000313" key="6">
    <source>
        <dbReference type="Proteomes" id="UP000193922"/>
    </source>
</evidence>
<proteinExistence type="predicted"/>
<dbReference type="GO" id="GO:0004757">
    <property type="term" value="F:sepiapterin reductase (NADP+) activity"/>
    <property type="evidence" value="ECO:0007669"/>
    <property type="project" value="TreeGrafter"/>
</dbReference>
<dbReference type="Pfam" id="PF00106">
    <property type="entry name" value="adh_short"/>
    <property type="match status" value="1"/>
</dbReference>
<dbReference type="RefSeq" id="XP_040743142.1">
    <property type="nucleotide sequence ID" value="XM_040883663.1"/>
</dbReference>
<evidence type="ECO:0000256" key="1">
    <source>
        <dbReference type="ARBA" id="ARBA00004496"/>
    </source>
</evidence>
<comment type="subcellular location">
    <subcellularLocation>
        <location evidence="1">Cytoplasm</location>
    </subcellularLocation>
</comment>
<dbReference type="PANTHER" id="PTHR44085:SF2">
    <property type="entry name" value="SEPIAPTERIN REDUCTASE"/>
    <property type="match status" value="1"/>
</dbReference>
<dbReference type="STRING" id="61395.A0A1Y1W8F5"/>
<evidence type="ECO:0000256" key="3">
    <source>
        <dbReference type="ARBA" id="ARBA00022857"/>
    </source>
</evidence>
<keyword evidence="3" id="KW-0521">NADP</keyword>
<dbReference type="Gene3D" id="3.40.50.720">
    <property type="entry name" value="NAD(P)-binding Rossmann-like Domain"/>
    <property type="match status" value="1"/>
</dbReference>
<dbReference type="PRINTS" id="PR00081">
    <property type="entry name" value="GDHRDH"/>
</dbReference>
<protein>
    <submittedName>
        <fullName evidence="5">Sepiapterin reductase</fullName>
    </submittedName>
</protein>
<dbReference type="InterPro" id="IPR051721">
    <property type="entry name" value="Biopterin_syn/organic_redct"/>
</dbReference>
<evidence type="ECO:0000313" key="5">
    <source>
        <dbReference type="EMBL" id="ORX69454.1"/>
    </source>
</evidence>
<dbReference type="InterPro" id="IPR036291">
    <property type="entry name" value="NAD(P)-bd_dom_sf"/>
</dbReference>
<dbReference type="Proteomes" id="UP000193922">
    <property type="component" value="Unassembled WGS sequence"/>
</dbReference>
<accession>A0A1Y1W8F5</accession>